<evidence type="ECO:0000256" key="2">
    <source>
        <dbReference type="ARBA" id="ARBA00022679"/>
    </source>
</evidence>
<dbReference type="EMBL" id="DRQG01000097">
    <property type="protein sequence ID" value="HGY56102.1"/>
    <property type="molecule type" value="Genomic_DNA"/>
</dbReference>
<proteinExistence type="inferred from homology"/>
<evidence type="ECO:0000256" key="4">
    <source>
        <dbReference type="PROSITE-ProRule" id="PRU01024"/>
    </source>
</evidence>
<dbReference type="GO" id="GO:0070041">
    <property type="term" value="F:rRNA (uridine-C5-)-methyltransferase activity"/>
    <property type="evidence" value="ECO:0007669"/>
    <property type="project" value="TreeGrafter"/>
</dbReference>
<dbReference type="Pfam" id="PF05958">
    <property type="entry name" value="tRNA_U5-meth_tr"/>
    <property type="match status" value="1"/>
</dbReference>
<keyword evidence="3 4" id="KW-0949">S-adenosyl-L-methionine</keyword>
<dbReference type="Gene3D" id="2.40.50.140">
    <property type="entry name" value="Nucleic acid-binding proteins"/>
    <property type="match status" value="1"/>
</dbReference>
<feature type="active site" description="Nucleophile" evidence="4">
    <location>
        <position position="425"/>
    </location>
</feature>
<dbReference type="PANTHER" id="PTHR11061">
    <property type="entry name" value="RNA M5U METHYLTRANSFERASE"/>
    <property type="match status" value="1"/>
</dbReference>
<protein>
    <submittedName>
        <fullName evidence="7">23S rRNA (Uracil(1939)-C(5))-methyltransferase RlmD</fullName>
        <ecNumber evidence="7">2.1.1.190</ecNumber>
    </submittedName>
</protein>
<dbReference type="InterPro" id="IPR030390">
    <property type="entry name" value="MeTrfase_TrmA_AS"/>
</dbReference>
<dbReference type="PROSITE" id="PS51687">
    <property type="entry name" value="SAM_MT_RNA_M5U"/>
    <property type="match status" value="1"/>
</dbReference>
<dbReference type="PANTHER" id="PTHR11061:SF30">
    <property type="entry name" value="TRNA (URACIL(54)-C(5))-METHYLTRANSFERASE"/>
    <property type="match status" value="1"/>
</dbReference>
<sequence length="470" mass="53638">MSDPKYPVKRNGEYTLYIEKLAFGGAGVARLDNYVIFVKDALPGETVRARIRKRKTAYAEARLLEIEQPSPLRQKPPCPYFEWCGGCTWQNLRYADQLRYKQDIVRESLKHIGGVEDVEVLPVLASDREFAYRNKMEFSFSDRRWLTADELGDETVRRDFALGLHVPGTFDKIIQVNHCMLQSERANRVLQIVSEFSQREGLQPYGVRSHEGFLRFLVLRESAYDGGLMVNIVTAYEQVEPLKKLADILFEQVENIAGVVNNINTRKAQIAVGEKEILLRGLPYIQEKLGPFVFQISANSFFQTNTRQAERLYDTVMTFAELQGREVVWDLYAGTGTISMFLARQAAQVIGFELAESAVADAAENARQHEVYNARFVGGDLLHRLEETEPKPDVLVTDPPRAGMHEKVVRYINEIAPHRIVYVSCNPTTLARDLAILAQKYRVDTVQPVDMFPQTYHIETVVKLSLKQEK</sequence>
<dbReference type="PROSITE" id="PS01230">
    <property type="entry name" value="TRMA_1"/>
    <property type="match status" value="1"/>
</dbReference>
<dbReference type="Gene3D" id="2.40.50.1070">
    <property type="match status" value="1"/>
</dbReference>
<dbReference type="PROSITE" id="PS50926">
    <property type="entry name" value="TRAM"/>
    <property type="match status" value="1"/>
</dbReference>
<dbReference type="SUPFAM" id="SSF50249">
    <property type="entry name" value="Nucleic acid-binding proteins"/>
    <property type="match status" value="1"/>
</dbReference>
<evidence type="ECO:0000256" key="1">
    <source>
        <dbReference type="ARBA" id="ARBA00022603"/>
    </source>
</evidence>
<reference evidence="7" key="1">
    <citation type="journal article" date="2020" name="mSystems">
        <title>Genome- and Community-Level Interaction Insights into Carbon Utilization and Element Cycling Functions of Hydrothermarchaeota in Hydrothermal Sediment.</title>
        <authorList>
            <person name="Zhou Z."/>
            <person name="Liu Y."/>
            <person name="Xu W."/>
            <person name="Pan J."/>
            <person name="Luo Z.H."/>
            <person name="Li M."/>
        </authorList>
    </citation>
    <scope>NUCLEOTIDE SEQUENCE [LARGE SCALE GENOMIC DNA]</scope>
    <source>
        <strain evidence="7">HyVt-577</strain>
    </source>
</reference>
<dbReference type="CDD" id="cd02440">
    <property type="entry name" value="AdoMet_MTases"/>
    <property type="match status" value="1"/>
</dbReference>
<dbReference type="EC" id="2.1.1.190" evidence="7"/>
<dbReference type="NCBIfam" id="TIGR00479">
    <property type="entry name" value="rumA"/>
    <property type="match status" value="1"/>
</dbReference>
<feature type="binding site" evidence="4">
    <location>
        <position position="303"/>
    </location>
    <ligand>
        <name>S-adenosyl-L-methionine</name>
        <dbReference type="ChEBI" id="CHEBI:59789"/>
    </ligand>
</feature>
<evidence type="ECO:0000259" key="6">
    <source>
        <dbReference type="PROSITE" id="PS50926"/>
    </source>
</evidence>
<gene>
    <name evidence="7" type="primary">rlmD</name>
    <name evidence="7" type="ORF">ENK44_10385</name>
</gene>
<comment type="similarity">
    <text evidence="4">Belongs to the class I-like SAM-binding methyltransferase superfamily. RNA M5U methyltransferase family.</text>
</comment>
<feature type="active site" evidence="5">
    <location>
        <position position="425"/>
    </location>
</feature>
<dbReference type="InterPro" id="IPR010280">
    <property type="entry name" value="U5_MeTrfase_fam"/>
</dbReference>
<dbReference type="FunFam" id="3.40.50.150:FF:000009">
    <property type="entry name" value="23S rRNA (Uracil(1939)-C(5))-methyltransferase RlmD"/>
    <property type="match status" value="1"/>
</dbReference>
<dbReference type="Pfam" id="PF01938">
    <property type="entry name" value="TRAM"/>
    <property type="match status" value="1"/>
</dbReference>
<feature type="binding site" evidence="4">
    <location>
        <position position="353"/>
    </location>
    <ligand>
        <name>S-adenosyl-L-methionine</name>
        <dbReference type="ChEBI" id="CHEBI:59789"/>
    </ligand>
</feature>
<dbReference type="PROSITE" id="PS01231">
    <property type="entry name" value="TRMA_2"/>
    <property type="match status" value="1"/>
</dbReference>
<evidence type="ECO:0000256" key="3">
    <source>
        <dbReference type="ARBA" id="ARBA00022691"/>
    </source>
</evidence>
<keyword evidence="2 4" id="KW-0808">Transferase</keyword>
<dbReference type="InterPro" id="IPR030391">
    <property type="entry name" value="MeTrfase_TrmA_CS"/>
</dbReference>
<dbReference type="InterPro" id="IPR002792">
    <property type="entry name" value="TRAM_dom"/>
</dbReference>
<dbReference type="SUPFAM" id="SSF53335">
    <property type="entry name" value="S-adenosyl-L-methionine-dependent methyltransferases"/>
    <property type="match status" value="1"/>
</dbReference>
<accession>A0A7V4WW15</accession>
<dbReference type="Gene3D" id="3.40.50.150">
    <property type="entry name" value="Vaccinia Virus protein VP39"/>
    <property type="match status" value="1"/>
</dbReference>
<dbReference type="AlphaFoldDB" id="A0A7V4WW15"/>
<dbReference type="InterPro" id="IPR029063">
    <property type="entry name" value="SAM-dependent_MTases_sf"/>
</dbReference>
<name>A0A7V4WW15_CALAY</name>
<feature type="binding site" evidence="4">
    <location>
        <position position="332"/>
    </location>
    <ligand>
        <name>S-adenosyl-L-methionine</name>
        <dbReference type="ChEBI" id="CHEBI:59789"/>
    </ligand>
</feature>
<organism evidence="7">
    <name type="scientific">Caldithrix abyssi</name>
    <dbReference type="NCBI Taxonomy" id="187145"/>
    <lineage>
        <taxon>Bacteria</taxon>
        <taxon>Pseudomonadati</taxon>
        <taxon>Calditrichota</taxon>
        <taxon>Calditrichia</taxon>
        <taxon>Calditrichales</taxon>
        <taxon>Calditrichaceae</taxon>
        <taxon>Caldithrix</taxon>
    </lineage>
</organism>
<dbReference type="GO" id="GO:0070475">
    <property type="term" value="P:rRNA base methylation"/>
    <property type="evidence" value="ECO:0007669"/>
    <property type="project" value="TreeGrafter"/>
</dbReference>
<dbReference type="FunFam" id="2.40.50.1070:FF:000003">
    <property type="entry name" value="23S rRNA (Uracil-5-)-methyltransferase RumA"/>
    <property type="match status" value="1"/>
</dbReference>
<keyword evidence="1 4" id="KW-0489">Methyltransferase</keyword>
<dbReference type="InterPro" id="IPR012340">
    <property type="entry name" value="NA-bd_OB-fold"/>
</dbReference>
<evidence type="ECO:0000313" key="7">
    <source>
        <dbReference type="EMBL" id="HGY56102.1"/>
    </source>
</evidence>
<dbReference type="FunFam" id="2.40.50.140:FF:000097">
    <property type="entry name" value="23S rRNA (uracil(1939)-C(5))-methyltransferase RlmD"/>
    <property type="match status" value="1"/>
</dbReference>
<dbReference type="Proteomes" id="UP000885779">
    <property type="component" value="Unassembled WGS sequence"/>
</dbReference>
<feature type="binding site" evidence="4">
    <location>
        <position position="398"/>
    </location>
    <ligand>
        <name>S-adenosyl-L-methionine</name>
        <dbReference type="ChEBI" id="CHEBI:59789"/>
    </ligand>
</feature>
<evidence type="ECO:0000256" key="5">
    <source>
        <dbReference type="PROSITE-ProRule" id="PRU10015"/>
    </source>
</evidence>
<feature type="domain" description="TRAM" evidence="6">
    <location>
        <begin position="7"/>
        <end position="65"/>
    </location>
</feature>
<comment type="caution">
    <text evidence="7">The sequence shown here is derived from an EMBL/GenBank/DDBJ whole genome shotgun (WGS) entry which is preliminary data.</text>
</comment>